<dbReference type="GO" id="GO:0006412">
    <property type="term" value="P:translation"/>
    <property type="evidence" value="ECO:0007669"/>
    <property type="project" value="InterPro"/>
</dbReference>
<evidence type="ECO:0000313" key="7">
    <source>
        <dbReference type="EMBL" id="KKR08745.1"/>
    </source>
</evidence>
<comment type="caution">
    <text evidence="7">The sequence shown here is derived from an EMBL/GenBank/DDBJ whole genome shotgun (WGS) entry which is preliminary data.</text>
</comment>
<evidence type="ECO:0000256" key="4">
    <source>
        <dbReference type="ARBA" id="ARBA00035494"/>
    </source>
</evidence>
<dbReference type="Proteomes" id="UP000033996">
    <property type="component" value="Unassembled WGS sequence"/>
</dbReference>
<dbReference type="Gene3D" id="3.90.1030.10">
    <property type="entry name" value="Ribosomal protein L17"/>
    <property type="match status" value="1"/>
</dbReference>
<evidence type="ECO:0000313" key="8">
    <source>
        <dbReference type="Proteomes" id="UP000033996"/>
    </source>
</evidence>
<dbReference type="InterPro" id="IPR000456">
    <property type="entry name" value="Ribosomal_bL17"/>
</dbReference>
<dbReference type="AlphaFoldDB" id="A0A837HPM4"/>
<dbReference type="NCBIfam" id="TIGR00059">
    <property type="entry name" value="L17"/>
    <property type="match status" value="1"/>
</dbReference>
<evidence type="ECO:0000256" key="2">
    <source>
        <dbReference type="ARBA" id="ARBA00022980"/>
    </source>
</evidence>
<gene>
    <name evidence="7" type="ORF">UT35_C0012G0006</name>
</gene>
<dbReference type="EMBL" id="LBWL01000012">
    <property type="protein sequence ID" value="KKR08745.1"/>
    <property type="molecule type" value="Genomic_DNA"/>
</dbReference>
<protein>
    <recommendedName>
        <fullName evidence="4 6">50S ribosomal protein L17</fullName>
    </recommendedName>
</protein>
<organism evidence="7 8">
    <name type="scientific">Candidatus Yanofskybacteria bacterium GW2011_GWD1_39_16</name>
    <dbReference type="NCBI Taxonomy" id="1619030"/>
    <lineage>
        <taxon>Bacteria</taxon>
        <taxon>Candidatus Yanofskyibacteriota</taxon>
    </lineage>
</organism>
<comment type="similarity">
    <text evidence="1 5">Belongs to the bacterial ribosomal protein bL17 family.</text>
</comment>
<name>A0A837HPM4_9BACT</name>
<reference evidence="7 8" key="1">
    <citation type="journal article" date="2015" name="Nature">
        <title>rRNA introns, odd ribosomes, and small enigmatic genomes across a large radiation of phyla.</title>
        <authorList>
            <person name="Brown C.T."/>
            <person name="Hug L.A."/>
            <person name="Thomas B.C."/>
            <person name="Sharon I."/>
            <person name="Castelle C.J."/>
            <person name="Singh A."/>
            <person name="Wilkins M.J."/>
            <person name="Williams K.H."/>
            <person name="Banfield J.F."/>
        </authorList>
    </citation>
    <scope>NUCLEOTIDE SEQUENCE [LARGE SCALE GENOMIC DNA]</scope>
</reference>
<dbReference type="Pfam" id="PF01196">
    <property type="entry name" value="Ribosomal_L17"/>
    <property type="match status" value="1"/>
</dbReference>
<dbReference type="GO" id="GO:0022625">
    <property type="term" value="C:cytosolic large ribosomal subunit"/>
    <property type="evidence" value="ECO:0007669"/>
    <property type="project" value="TreeGrafter"/>
</dbReference>
<dbReference type="PANTHER" id="PTHR14413:SF16">
    <property type="entry name" value="LARGE RIBOSOMAL SUBUNIT PROTEIN BL17M"/>
    <property type="match status" value="1"/>
</dbReference>
<keyword evidence="3 5" id="KW-0687">Ribonucleoprotein</keyword>
<dbReference type="SUPFAM" id="SSF64263">
    <property type="entry name" value="Prokaryotic ribosomal protein L17"/>
    <property type="match status" value="1"/>
</dbReference>
<evidence type="ECO:0000256" key="5">
    <source>
        <dbReference type="RuleBase" id="RU000660"/>
    </source>
</evidence>
<sequence length="117" mass="13006">MKRGNIPKFGRTMDRRSAMHKALATALIEHGRIKTTEAKGKALVKFMSKLTRQAKKETISSKRELAKILGDKAIKQLATIMPKLSLKGGCVRLIRLGQRKSDAASMVFVELIENSVK</sequence>
<dbReference type="PANTHER" id="PTHR14413">
    <property type="entry name" value="RIBOSOMAL PROTEIN L17"/>
    <property type="match status" value="1"/>
</dbReference>
<evidence type="ECO:0000256" key="1">
    <source>
        <dbReference type="ARBA" id="ARBA00008777"/>
    </source>
</evidence>
<evidence type="ECO:0000256" key="3">
    <source>
        <dbReference type="ARBA" id="ARBA00023274"/>
    </source>
</evidence>
<proteinExistence type="inferred from homology"/>
<keyword evidence="2 5" id="KW-0689">Ribosomal protein</keyword>
<dbReference type="GO" id="GO:0003735">
    <property type="term" value="F:structural constituent of ribosome"/>
    <property type="evidence" value="ECO:0007669"/>
    <property type="project" value="InterPro"/>
</dbReference>
<evidence type="ECO:0000256" key="6">
    <source>
        <dbReference type="RuleBase" id="RU000661"/>
    </source>
</evidence>
<accession>A0A837HPM4</accession>
<dbReference type="InterPro" id="IPR036373">
    <property type="entry name" value="Ribosomal_bL17_sf"/>
</dbReference>